<organism evidence="2 3">
    <name type="scientific">Citrus unshiu</name>
    <name type="common">Satsuma mandarin</name>
    <name type="synonym">Citrus nobilis var. unshiu</name>
    <dbReference type="NCBI Taxonomy" id="55188"/>
    <lineage>
        <taxon>Eukaryota</taxon>
        <taxon>Viridiplantae</taxon>
        <taxon>Streptophyta</taxon>
        <taxon>Embryophyta</taxon>
        <taxon>Tracheophyta</taxon>
        <taxon>Spermatophyta</taxon>
        <taxon>Magnoliopsida</taxon>
        <taxon>eudicotyledons</taxon>
        <taxon>Gunneridae</taxon>
        <taxon>Pentapetalae</taxon>
        <taxon>rosids</taxon>
        <taxon>malvids</taxon>
        <taxon>Sapindales</taxon>
        <taxon>Rutaceae</taxon>
        <taxon>Aurantioideae</taxon>
        <taxon>Citrus</taxon>
    </lineage>
</organism>
<dbReference type="InterPro" id="IPR036291">
    <property type="entry name" value="NAD(P)-bd_dom_sf"/>
</dbReference>
<sequence>MEGENTKPKILIFGGTGYLGKYMVKASVASGHKTFVYARPVTQNSRTSKVEIHKEFQGIGVTIIEGELDEHEKIVSVLKEVDVVISTVAYPQFLDQLKIVDAIKVAGNIKRFLPSEFGCEEDRVRPLPPFEACLETKRIVRRAIEAAQIPYTFVSANLCGAYFANVLLRPSESHDDVVVYGSGEAKALSPPEDIPISIIHSALAKGDLMNFELGEDDIEASMLYPDFKFTTIDQLLDIFLIDPPKPAQMEGENTKPKKLIFGGTGYLGKYMVKASVSSGHKTFVYARPVTQNSRPSKLEIHKEFQGIGVTIIEGELDEHKKIVSILKEVDVVISTVAYPQFLDQLEIVHAIKVAGNIKRFLPSEFGCEEDRVRPLPPFEAYLEKKRIVRRAIEAAQIPYTFVSANLCGAYFVNVLLRPFESHDDVVVYGSGEAK</sequence>
<dbReference type="InterPro" id="IPR008030">
    <property type="entry name" value="NmrA-like"/>
</dbReference>
<feature type="non-terminal residue" evidence="2">
    <location>
        <position position="434"/>
    </location>
</feature>
<protein>
    <recommendedName>
        <fullName evidence="1">NmrA-like domain-containing protein</fullName>
    </recommendedName>
</protein>
<gene>
    <name evidence="2" type="ORF">CUMW_263150</name>
</gene>
<dbReference type="InterPro" id="IPR050608">
    <property type="entry name" value="NmrA-type/Isoflavone_red_sf"/>
</dbReference>
<accession>A0A2H5QUL1</accession>
<proteinExistence type="predicted"/>
<dbReference type="SUPFAM" id="SSF51735">
    <property type="entry name" value="NAD(P)-binding Rossmann-fold domains"/>
    <property type="match status" value="2"/>
</dbReference>
<dbReference type="Proteomes" id="UP000236630">
    <property type="component" value="Unassembled WGS sequence"/>
</dbReference>
<dbReference type="Gene3D" id="3.40.50.720">
    <property type="entry name" value="NAD(P)-binding Rossmann-like Domain"/>
    <property type="match status" value="2"/>
</dbReference>
<dbReference type="EMBL" id="BDQV01000857">
    <property type="protein sequence ID" value="GAY68314.1"/>
    <property type="molecule type" value="Genomic_DNA"/>
</dbReference>
<dbReference type="Gene3D" id="3.90.25.10">
    <property type="entry name" value="UDP-galactose 4-epimerase, domain 1"/>
    <property type="match status" value="1"/>
</dbReference>
<reference evidence="2 3" key="1">
    <citation type="journal article" date="2017" name="Front. Genet.">
        <title>Draft sequencing of the heterozygous diploid genome of Satsuma (Citrus unshiu Marc.) using a hybrid assembly approach.</title>
        <authorList>
            <person name="Shimizu T."/>
            <person name="Tanizawa Y."/>
            <person name="Mochizuki T."/>
            <person name="Nagasaki H."/>
            <person name="Yoshioka T."/>
            <person name="Toyoda A."/>
            <person name="Fujiyama A."/>
            <person name="Kaminuma E."/>
            <person name="Nakamura Y."/>
        </authorList>
    </citation>
    <scope>NUCLEOTIDE SEQUENCE [LARGE SCALE GENOMIC DNA]</scope>
    <source>
        <strain evidence="3">cv. Miyagawa wase</strain>
    </source>
</reference>
<comment type="caution">
    <text evidence="2">The sequence shown here is derived from an EMBL/GenBank/DDBJ whole genome shotgun (WGS) entry which is preliminary data.</text>
</comment>
<evidence type="ECO:0000313" key="3">
    <source>
        <dbReference type="Proteomes" id="UP000236630"/>
    </source>
</evidence>
<dbReference type="AlphaFoldDB" id="A0A2H5QUL1"/>
<dbReference type="Pfam" id="PF05368">
    <property type="entry name" value="NmrA"/>
    <property type="match status" value="2"/>
</dbReference>
<evidence type="ECO:0000313" key="2">
    <source>
        <dbReference type="EMBL" id="GAY68314.1"/>
    </source>
</evidence>
<dbReference type="PANTHER" id="PTHR43349:SF9">
    <property type="entry name" value="PHENYLCOUMARAN BENZYLIC ETHER REDUCTASE-LIKE PROTEIN"/>
    <property type="match status" value="1"/>
</dbReference>
<keyword evidence="3" id="KW-1185">Reference proteome</keyword>
<name>A0A2H5QUL1_CITUN</name>
<dbReference type="PANTHER" id="PTHR43349">
    <property type="entry name" value="PINORESINOL REDUCTASE-RELATED"/>
    <property type="match status" value="1"/>
</dbReference>
<feature type="domain" description="NmrA-like" evidence="1">
    <location>
        <begin position="7"/>
        <end position="195"/>
    </location>
</feature>
<feature type="domain" description="NmrA-like" evidence="1">
    <location>
        <begin position="259"/>
        <end position="418"/>
    </location>
</feature>
<evidence type="ECO:0000259" key="1">
    <source>
        <dbReference type="Pfam" id="PF05368"/>
    </source>
</evidence>